<evidence type="ECO:0000256" key="1">
    <source>
        <dbReference type="ARBA" id="ARBA00004141"/>
    </source>
</evidence>
<sequence length="432" mass="48558">MISNHTQPSLSDRITSLYAFFNHSNLSTPHPDIPIPTTILLAYVAQLGLCVLGLALPLPSRTLKYVNRGLILPAIISVCVYIYRVSLRLDTAGNRFSLPSTAIVDTLFSYAIAGFALRAVDALLFSGDPHKTFYRVDQPHPPRTFTQGLRYSLAFWFTFRGINWNWRSRKTPSWEEHGGVPSNTRFIKQHLQSLAWRYLVLDGLWTFLHVTGFFQYPPILMNDLPVLSPLRSVAGLAHGVLLWQVIDMTYSLFVVPCVLLRISSAKDCPPQFGKVQDATTLAAYWATLWHSNWKKPFVGVSIGLTRFFKLPSIVGMFGAFVVSGFFHSLLALSAHGGDWRSRAGMGAMISFVIQPFGLILERLFMSHILPMIPLSIRSSTPFKFLAYVWVTLWLSTTASFAFDEVNKAGLLTEQLVPFSVARYTLDKFNIKS</sequence>
<dbReference type="AlphaFoldDB" id="A0A4T0FI55"/>
<name>A0A4T0FI55_9BASI</name>
<evidence type="ECO:0000256" key="2">
    <source>
        <dbReference type="ARBA" id="ARBA00022692"/>
    </source>
</evidence>
<evidence type="ECO:0000256" key="4">
    <source>
        <dbReference type="ARBA" id="ARBA00023136"/>
    </source>
</evidence>
<dbReference type="GO" id="GO:0016020">
    <property type="term" value="C:membrane"/>
    <property type="evidence" value="ECO:0007669"/>
    <property type="project" value="UniProtKB-SubCell"/>
</dbReference>
<proteinExistence type="predicted"/>
<dbReference type="Pfam" id="PF13813">
    <property type="entry name" value="MBOAT_2"/>
    <property type="match status" value="1"/>
</dbReference>
<dbReference type="Proteomes" id="UP000310189">
    <property type="component" value="Unassembled WGS sequence"/>
</dbReference>
<feature type="transmembrane region" description="Helical" evidence="5">
    <location>
        <begin position="70"/>
        <end position="87"/>
    </location>
</feature>
<accession>A0A4T0FI55</accession>
<reference evidence="7 8" key="1">
    <citation type="submission" date="2019-03" db="EMBL/GenBank/DDBJ databases">
        <title>Sequencing 23 genomes of Wallemia ichthyophaga.</title>
        <authorList>
            <person name="Gostincar C."/>
        </authorList>
    </citation>
    <scope>NUCLEOTIDE SEQUENCE [LARGE SCALE GENOMIC DNA]</scope>
    <source>
        <strain evidence="7 8">EXF-5753</strain>
    </source>
</reference>
<feature type="domain" description="Wax synthase" evidence="6">
    <location>
        <begin position="268"/>
        <end position="340"/>
    </location>
</feature>
<gene>
    <name evidence="7" type="ORF">E3P99_02932</name>
</gene>
<dbReference type="OrthoDB" id="1077582at2759"/>
<evidence type="ECO:0000259" key="6">
    <source>
        <dbReference type="Pfam" id="PF13813"/>
    </source>
</evidence>
<organism evidence="7 8">
    <name type="scientific">Wallemia hederae</name>
    <dbReference type="NCBI Taxonomy" id="1540922"/>
    <lineage>
        <taxon>Eukaryota</taxon>
        <taxon>Fungi</taxon>
        <taxon>Dikarya</taxon>
        <taxon>Basidiomycota</taxon>
        <taxon>Wallemiomycotina</taxon>
        <taxon>Wallemiomycetes</taxon>
        <taxon>Wallemiales</taxon>
        <taxon>Wallemiaceae</taxon>
        <taxon>Wallemia</taxon>
    </lineage>
</organism>
<keyword evidence="3 5" id="KW-1133">Transmembrane helix</keyword>
<feature type="transmembrane region" description="Helical" evidence="5">
    <location>
        <begin position="33"/>
        <end position="58"/>
    </location>
</feature>
<feature type="transmembrane region" description="Helical" evidence="5">
    <location>
        <begin position="313"/>
        <end position="332"/>
    </location>
</feature>
<dbReference type="EMBL" id="SPNW01000047">
    <property type="protein sequence ID" value="TIA87808.1"/>
    <property type="molecule type" value="Genomic_DNA"/>
</dbReference>
<evidence type="ECO:0000313" key="7">
    <source>
        <dbReference type="EMBL" id="TIA87808.1"/>
    </source>
</evidence>
<keyword evidence="2 5" id="KW-0812">Transmembrane</keyword>
<dbReference type="InterPro" id="IPR032805">
    <property type="entry name" value="Wax_synthase_dom"/>
</dbReference>
<evidence type="ECO:0000256" key="3">
    <source>
        <dbReference type="ARBA" id="ARBA00022989"/>
    </source>
</evidence>
<comment type="caution">
    <text evidence="7">The sequence shown here is derived from an EMBL/GenBank/DDBJ whole genome shotgun (WGS) entry which is preliminary data.</text>
</comment>
<evidence type="ECO:0000256" key="5">
    <source>
        <dbReference type="SAM" id="Phobius"/>
    </source>
</evidence>
<keyword evidence="4 5" id="KW-0472">Membrane</keyword>
<feature type="transmembrane region" description="Helical" evidence="5">
    <location>
        <begin position="236"/>
        <end position="260"/>
    </location>
</feature>
<feature type="transmembrane region" description="Helical" evidence="5">
    <location>
        <begin position="384"/>
        <end position="402"/>
    </location>
</feature>
<feature type="transmembrane region" description="Helical" evidence="5">
    <location>
        <begin position="107"/>
        <end position="125"/>
    </location>
</feature>
<protein>
    <recommendedName>
        <fullName evidence="6">Wax synthase domain-containing protein</fullName>
    </recommendedName>
</protein>
<feature type="transmembrane region" description="Helical" evidence="5">
    <location>
        <begin position="344"/>
        <end position="364"/>
    </location>
</feature>
<evidence type="ECO:0000313" key="8">
    <source>
        <dbReference type="Proteomes" id="UP000310189"/>
    </source>
</evidence>
<comment type="subcellular location">
    <subcellularLocation>
        <location evidence="1">Membrane</location>
        <topology evidence="1">Multi-pass membrane protein</topology>
    </subcellularLocation>
</comment>
<keyword evidence="8" id="KW-1185">Reference proteome</keyword>
<feature type="transmembrane region" description="Helical" evidence="5">
    <location>
        <begin position="195"/>
        <end position="216"/>
    </location>
</feature>